<evidence type="ECO:0000313" key="1">
    <source>
        <dbReference type="EMBL" id="BAK35627.1"/>
    </source>
</evidence>
<dbReference type="KEGG" id="mph:MLP_26130"/>
<protein>
    <submittedName>
        <fullName evidence="1">Uncharacterized protein</fullName>
    </submittedName>
</protein>
<dbReference type="Proteomes" id="UP000007947">
    <property type="component" value="Chromosome"/>
</dbReference>
<sequence>MCRDLLLCSDSGICAPPTPWADVMTSLSVSVVTRGEAALPRLRLRSSFANGRTCLLSRRSRRSPRSASRPLAVWSSLAVRPRSQDSVFAPRSQTEERVCSLVAPDGAVAPPHGRSRCGRRSL</sequence>
<dbReference type="EMBL" id="AP012204">
    <property type="protein sequence ID" value="BAK35627.1"/>
    <property type="molecule type" value="Genomic_DNA"/>
</dbReference>
<accession>F5XGZ5</accession>
<dbReference type="AlphaFoldDB" id="F5XGZ5"/>
<organism evidence="1 2">
    <name type="scientific">Microlunatus phosphovorus (strain ATCC 700054 / DSM 10555 / JCM 9379 / NBRC 101784 / NCIMB 13414 / VKM Ac-1990 / NM-1)</name>
    <dbReference type="NCBI Taxonomy" id="1032480"/>
    <lineage>
        <taxon>Bacteria</taxon>
        <taxon>Bacillati</taxon>
        <taxon>Actinomycetota</taxon>
        <taxon>Actinomycetes</taxon>
        <taxon>Propionibacteriales</taxon>
        <taxon>Propionibacteriaceae</taxon>
        <taxon>Microlunatus</taxon>
    </lineage>
</organism>
<proteinExistence type="predicted"/>
<gene>
    <name evidence="1" type="ordered locus">MLP_26130</name>
</gene>
<reference evidence="1 2" key="1">
    <citation type="submission" date="2011-05" db="EMBL/GenBank/DDBJ databases">
        <title>Whole genome sequence of Microlunatus phosphovorus NM-1.</title>
        <authorList>
            <person name="Hosoyama A."/>
            <person name="Sasaki K."/>
            <person name="Harada T."/>
            <person name="Igarashi R."/>
            <person name="Kawakoshi A."/>
            <person name="Sasagawa M."/>
            <person name="Fukada J."/>
            <person name="Nakamura S."/>
            <person name="Katano Y."/>
            <person name="Hanada S."/>
            <person name="Kamagata Y."/>
            <person name="Nakamura N."/>
            <person name="Yamazaki S."/>
            <person name="Fujita N."/>
        </authorList>
    </citation>
    <scope>NUCLEOTIDE SEQUENCE [LARGE SCALE GENOMIC DNA]</scope>
    <source>
        <strain evidence="2">ATCC 700054 / DSM 10555 / JCM 9379 / NBRC 101784 / NCIMB 13414 / VKM Ac-1990 / NM-1</strain>
    </source>
</reference>
<name>F5XGZ5_MICPN</name>
<dbReference type="HOGENOM" id="CLU_2024057_0_0_11"/>
<keyword evidence="2" id="KW-1185">Reference proteome</keyword>
<dbReference type="STRING" id="1032480.MLP_26130"/>
<evidence type="ECO:0000313" key="2">
    <source>
        <dbReference type="Proteomes" id="UP000007947"/>
    </source>
</evidence>